<accession>A0AAV6ZE55</accession>
<dbReference type="EMBL" id="WNYA01001504">
    <property type="protein sequence ID" value="KAG8545654.1"/>
    <property type="molecule type" value="Genomic_DNA"/>
</dbReference>
<dbReference type="AlphaFoldDB" id="A0AAV6ZE55"/>
<dbReference type="Proteomes" id="UP000824782">
    <property type="component" value="Unassembled WGS sequence"/>
</dbReference>
<protein>
    <submittedName>
        <fullName evidence="1">Uncharacterized protein</fullName>
    </submittedName>
</protein>
<sequence>MVNISHINLCRCRAPKMVLFVESSHLPDPRVIYTRTIWRHRLTRYQKKPLKLGTGILKTALFDGPPDTARVKTHLYCIYNSLH</sequence>
<proteinExistence type="predicted"/>
<organism evidence="1 2">
    <name type="scientific">Engystomops pustulosus</name>
    <name type="common">Tungara frog</name>
    <name type="synonym">Physalaemus pustulosus</name>
    <dbReference type="NCBI Taxonomy" id="76066"/>
    <lineage>
        <taxon>Eukaryota</taxon>
        <taxon>Metazoa</taxon>
        <taxon>Chordata</taxon>
        <taxon>Craniata</taxon>
        <taxon>Vertebrata</taxon>
        <taxon>Euteleostomi</taxon>
        <taxon>Amphibia</taxon>
        <taxon>Batrachia</taxon>
        <taxon>Anura</taxon>
        <taxon>Neobatrachia</taxon>
        <taxon>Hyloidea</taxon>
        <taxon>Leptodactylidae</taxon>
        <taxon>Leiuperinae</taxon>
        <taxon>Engystomops</taxon>
    </lineage>
</organism>
<reference evidence="1" key="1">
    <citation type="thesis" date="2020" institute="ProQuest LLC" country="789 East Eisenhower Parkway, Ann Arbor, MI, USA">
        <title>Comparative Genomics and Chromosome Evolution.</title>
        <authorList>
            <person name="Mudd A.B."/>
        </authorList>
    </citation>
    <scope>NUCLEOTIDE SEQUENCE</scope>
    <source>
        <strain evidence="1">237g6f4</strain>
        <tissue evidence="1">Blood</tissue>
    </source>
</reference>
<comment type="caution">
    <text evidence="1">The sequence shown here is derived from an EMBL/GenBank/DDBJ whole genome shotgun (WGS) entry which is preliminary data.</text>
</comment>
<keyword evidence="2" id="KW-1185">Reference proteome</keyword>
<evidence type="ECO:0000313" key="1">
    <source>
        <dbReference type="EMBL" id="KAG8545654.1"/>
    </source>
</evidence>
<gene>
    <name evidence="1" type="ORF">GDO81_020552</name>
</gene>
<name>A0AAV6ZE55_ENGPU</name>
<evidence type="ECO:0000313" key="2">
    <source>
        <dbReference type="Proteomes" id="UP000824782"/>
    </source>
</evidence>